<comment type="subunit">
    <text evidence="4 11">Heterodimer of HisH and HisF.</text>
</comment>
<keyword evidence="5 11" id="KW-0963">Cytoplasm</keyword>
<dbReference type="PANTHER" id="PTHR21235:SF2">
    <property type="entry name" value="IMIDAZOLE GLYCEROL PHOSPHATE SYNTHASE HISHF"/>
    <property type="match status" value="1"/>
</dbReference>
<dbReference type="GO" id="GO:0000107">
    <property type="term" value="F:imidazoleglycerol-phosphate synthase activity"/>
    <property type="evidence" value="ECO:0007669"/>
    <property type="project" value="UniProtKB-UniRule"/>
</dbReference>
<evidence type="ECO:0000256" key="10">
    <source>
        <dbReference type="ARBA" id="ARBA00047838"/>
    </source>
</evidence>
<dbReference type="GO" id="GO:0000105">
    <property type="term" value="P:L-histidine biosynthetic process"/>
    <property type="evidence" value="ECO:0007669"/>
    <property type="project" value="UniProtKB-UniRule"/>
</dbReference>
<evidence type="ECO:0000256" key="6">
    <source>
        <dbReference type="ARBA" id="ARBA00022605"/>
    </source>
</evidence>
<evidence type="ECO:0000256" key="9">
    <source>
        <dbReference type="ARBA" id="ARBA00025475"/>
    </source>
</evidence>
<keyword evidence="7 11" id="KW-0368">Histidine biosynthesis</keyword>
<dbReference type="InterPro" id="IPR006062">
    <property type="entry name" value="His_biosynth"/>
</dbReference>
<dbReference type="Proteomes" id="UP000005801">
    <property type="component" value="Unassembled WGS sequence"/>
</dbReference>
<organism evidence="13 14">
    <name type="scientific">Plesiocystis pacifica SIR-1</name>
    <dbReference type="NCBI Taxonomy" id="391625"/>
    <lineage>
        <taxon>Bacteria</taxon>
        <taxon>Pseudomonadati</taxon>
        <taxon>Myxococcota</taxon>
        <taxon>Polyangia</taxon>
        <taxon>Nannocystales</taxon>
        <taxon>Nannocystaceae</taxon>
        <taxon>Plesiocystis</taxon>
    </lineage>
</organism>
<accession>A6G5R6</accession>
<keyword evidence="8 11" id="KW-0456">Lyase</keyword>
<dbReference type="GO" id="GO:0016829">
    <property type="term" value="F:lyase activity"/>
    <property type="evidence" value="ECO:0007669"/>
    <property type="project" value="UniProtKB-KW"/>
</dbReference>
<dbReference type="eggNOG" id="COG0107">
    <property type="taxonomic scope" value="Bacteria"/>
</dbReference>
<dbReference type="EC" id="4.3.2.10" evidence="11"/>
<gene>
    <name evidence="11" type="primary">hisF</name>
    <name evidence="13" type="ORF">PPSIR1_32652</name>
</gene>
<dbReference type="InterPro" id="IPR013785">
    <property type="entry name" value="Aldolase_TIM"/>
</dbReference>
<keyword evidence="14" id="KW-1185">Reference proteome</keyword>
<comment type="caution">
    <text evidence="13">The sequence shown here is derived from an EMBL/GenBank/DDBJ whole genome shotgun (WGS) entry which is preliminary data.</text>
</comment>
<dbReference type="Pfam" id="PF00977">
    <property type="entry name" value="His_biosynth"/>
    <property type="match status" value="1"/>
</dbReference>
<dbReference type="GO" id="GO:0005737">
    <property type="term" value="C:cytoplasm"/>
    <property type="evidence" value="ECO:0007669"/>
    <property type="project" value="UniProtKB-SubCell"/>
</dbReference>
<name>A6G5R6_9BACT</name>
<evidence type="ECO:0000256" key="5">
    <source>
        <dbReference type="ARBA" id="ARBA00022490"/>
    </source>
</evidence>
<evidence type="ECO:0000256" key="7">
    <source>
        <dbReference type="ARBA" id="ARBA00023102"/>
    </source>
</evidence>
<dbReference type="InterPro" id="IPR050064">
    <property type="entry name" value="IGPS_HisA/HisF"/>
</dbReference>
<dbReference type="HAMAP" id="MF_01013">
    <property type="entry name" value="HisF"/>
    <property type="match status" value="1"/>
</dbReference>
<dbReference type="UniPathway" id="UPA00031">
    <property type="reaction ID" value="UER00010"/>
</dbReference>
<dbReference type="EMBL" id="ABCS01000026">
    <property type="protein sequence ID" value="EDM78847.1"/>
    <property type="molecule type" value="Genomic_DNA"/>
</dbReference>
<evidence type="ECO:0000256" key="3">
    <source>
        <dbReference type="ARBA" id="ARBA00009667"/>
    </source>
</evidence>
<dbReference type="CDD" id="cd04731">
    <property type="entry name" value="HisF"/>
    <property type="match status" value="1"/>
</dbReference>
<evidence type="ECO:0000313" key="14">
    <source>
        <dbReference type="Proteomes" id="UP000005801"/>
    </source>
</evidence>
<comment type="similarity">
    <text evidence="3 11 12">Belongs to the HisA/HisF family.</text>
</comment>
<comment type="subcellular location">
    <subcellularLocation>
        <location evidence="1 11">Cytoplasm</location>
    </subcellularLocation>
</comment>
<feature type="active site" evidence="11">
    <location>
        <position position="10"/>
    </location>
</feature>
<evidence type="ECO:0000256" key="4">
    <source>
        <dbReference type="ARBA" id="ARBA00011152"/>
    </source>
</evidence>
<evidence type="ECO:0000256" key="8">
    <source>
        <dbReference type="ARBA" id="ARBA00023239"/>
    </source>
</evidence>
<keyword evidence="6 11" id="KW-0028">Amino-acid biosynthesis</keyword>
<feature type="active site" evidence="11">
    <location>
        <position position="129"/>
    </location>
</feature>
<dbReference type="STRING" id="391625.PPSIR1_32652"/>
<dbReference type="InterPro" id="IPR011060">
    <property type="entry name" value="RibuloseP-bd_barrel"/>
</dbReference>
<evidence type="ECO:0000256" key="12">
    <source>
        <dbReference type="RuleBase" id="RU003657"/>
    </source>
</evidence>
<comment type="pathway">
    <text evidence="2 11">Amino-acid biosynthesis; L-histidine biosynthesis; L-histidine from 5-phospho-alpha-D-ribose 1-diphosphate: step 5/9.</text>
</comment>
<dbReference type="SUPFAM" id="SSF51366">
    <property type="entry name" value="Ribulose-phoshate binding barrel"/>
    <property type="match status" value="1"/>
</dbReference>
<dbReference type="FunFam" id="3.20.20.70:FF:000006">
    <property type="entry name" value="Imidazole glycerol phosphate synthase subunit HisF"/>
    <property type="match status" value="1"/>
</dbReference>
<dbReference type="InterPro" id="IPR004651">
    <property type="entry name" value="HisF"/>
</dbReference>
<dbReference type="AlphaFoldDB" id="A6G5R6"/>
<sequence>MKRRIIPCLDVKNGRVVKGVHFKGLRDAGDPIEAARAYDRQGADELCLLDITATTEGRETFVEIVRSVAPQIFCPLTVGGGIRREDDVRRLLNAGADKVAINSAAVSSPPLIERLAKRYGSQAIVVAVDVRRMPALPRDEEPLYEVVIHGGSRGTGLEALRWCEQVAELGAGEILLTSMDKDGTRDGYDLWITREVARRVNIPVIASGGVGSLEHIRQGLALGEGEADAALAASIFHFGLYTIAQTKQYLTERGIPVRPPEGRRAA</sequence>
<comment type="function">
    <text evidence="9 11">IGPS catalyzes the conversion of PRFAR and glutamine to IGP, AICAR and glutamate. The HisF subunit catalyzes the cyclization activity that produces IGP and AICAR from PRFAR using the ammonia provided by the HisH subunit.</text>
</comment>
<proteinExistence type="inferred from homology"/>
<dbReference type="NCBIfam" id="TIGR00735">
    <property type="entry name" value="hisF"/>
    <property type="match status" value="1"/>
</dbReference>
<evidence type="ECO:0000256" key="1">
    <source>
        <dbReference type="ARBA" id="ARBA00004496"/>
    </source>
</evidence>
<evidence type="ECO:0000313" key="13">
    <source>
        <dbReference type="EMBL" id="EDM78847.1"/>
    </source>
</evidence>
<protein>
    <recommendedName>
        <fullName evidence="11">Imidazole glycerol phosphate synthase subunit HisF</fullName>
        <ecNumber evidence="11">4.3.2.10</ecNumber>
    </recommendedName>
    <alternativeName>
        <fullName evidence="11">IGP synthase cyclase subunit</fullName>
    </alternativeName>
    <alternativeName>
        <fullName evidence="11">IGP synthase subunit HisF</fullName>
    </alternativeName>
    <alternativeName>
        <fullName evidence="11">ImGP synthase subunit HisF</fullName>
        <shortName evidence="11">IGPS subunit HisF</shortName>
    </alternativeName>
</protein>
<evidence type="ECO:0000256" key="2">
    <source>
        <dbReference type="ARBA" id="ARBA00005091"/>
    </source>
</evidence>
<comment type="catalytic activity">
    <reaction evidence="10 11">
        <text>5-[(5-phospho-1-deoxy-D-ribulos-1-ylimino)methylamino]-1-(5-phospho-beta-D-ribosyl)imidazole-4-carboxamide + L-glutamine = D-erythro-1-(imidazol-4-yl)glycerol 3-phosphate + 5-amino-1-(5-phospho-beta-D-ribosyl)imidazole-4-carboxamide + L-glutamate + H(+)</text>
        <dbReference type="Rhea" id="RHEA:24793"/>
        <dbReference type="ChEBI" id="CHEBI:15378"/>
        <dbReference type="ChEBI" id="CHEBI:29985"/>
        <dbReference type="ChEBI" id="CHEBI:58278"/>
        <dbReference type="ChEBI" id="CHEBI:58359"/>
        <dbReference type="ChEBI" id="CHEBI:58475"/>
        <dbReference type="ChEBI" id="CHEBI:58525"/>
        <dbReference type="EC" id="4.3.2.10"/>
    </reaction>
</comment>
<dbReference type="Gene3D" id="3.20.20.70">
    <property type="entry name" value="Aldolase class I"/>
    <property type="match status" value="1"/>
</dbReference>
<reference evidence="13 14" key="1">
    <citation type="submission" date="2007-06" db="EMBL/GenBank/DDBJ databases">
        <authorList>
            <person name="Shimkets L."/>
            <person name="Ferriera S."/>
            <person name="Johnson J."/>
            <person name="Kravitz S."/>
            <person name="Beeson K."/>
            <person name="Sutton G."/>
            <person name="Rogers Y.-H."/>
            <person name="Friedman R."/>
            <person name="Frazier M."/>
            <person name="Venter J.C."/>
        </authorList>
    </citation>
    <scope>NUCLEOTIDE SEQUENCE [LARGE SCALE GENOMIC DNA]</scope>
    <source>
        <strain evidence="13 14">SIR-1</strain>
    </source>
</reference>
<evidence type="ECO:0000256" key="11">
    <source>
        <dbReference type="HAMAP-Rule" id="MF_01013"/>
    </source>
</evidence>
<dbReference type="PANTHER" id="PTHR21235">
    <property type="entry name" value="IMIDAZOLE GLYCEROL PHOSPHATE SYNTHASE SUBUNIT HISF/H IGP SYNTHASE SUBUNIT HISF/H"/>
    <property type="match status" value="1"/>
</dbReference>